<reference evidence="2 3" key="1">
    <citation type="submission" date="2016-04" db="EMBL/GenBank/DDBJ databases">
        <title>A degradative enzymes factory behind the ericoid mycorrhizal symbiosis.</title>
        <authorList>
            <consortium name="DOE Joint Genome Institute"/>
            <person name="Martino E."/>
            <person name="Morin E."/>
            <person name="Grelet G."/>
            <person name="Kuo A."/>
            <person name="Kohler A."/>
            <person name="Daghino S."/>
            <person name="Barry K."/>
            <person name="Choi C."/>
            <person name="Cichocki N."/>
            <person name="Clum A."/>
            <person name="Copeland A."/>
            <person name="Hainaut M."/>
            <person name="Haridas S."/>
            <person name="Labutti K."/>
            <person name="Lindquist E."/>
            <person name="Lipzen A."/>
            <person name="Khouja H.-R."/>
            <person name="Murat C."/>
            <person name="Ohm R."/>
            <person name="Olson A."/>
            <person name="Spatafora J."/>
            <person name="Veneault-Fourrey C."/>
            <person name="Henrissat B."/>
            <person name="Grigoriev I."/>
            <person name="Martin F."/>
            <person name="Perotto S."/>
        </authorList>
    </citation>
    <scope>NUCLEOTIDE SEQUENCE [LARGE SCALE GENOMIC DNA]</scope>
    <source>
        <strain evidence="2 3">F</strain>
    </source>
</reference>
<dbReference type="InterPro" id="IPR000086">
    <property type="entry name" value="NUDIX_hydrolase_dom"/>
</dbReference>
<proteinExistence type="predicted"/>
<dbReference type="PROSITE" id="PS51462">
    <property type="entry name" value="NUDIX"/>
    <property type="match status" value="1"/>
</dbReference>
<protein>
    <recommendedName>
        <fullName evidence="1">Nudix hydrolase domain-containing protein</fullName>
    </recommendedName>
</protein>
<dbReference type="CDD" id="cd02883">
    <property type="entry name" value="NUDIX_Hydrolase"/>
    <property type="match status" value="1"/>
</dbReference>
<feature type="domain" description="Nudix hydrolase" evidence="1">
    <location>
        <begin position="34"/>
        <end position="170"/>
    </location>
</feature>
<organism evidence="2 3">
    <name type="scientific">Hyaloscypha variabilis (strain UAMH 11265 / GT02V1 / F)</name>
    <name type="common">Meliniomyces variabilis</name>
    <dbReference type="NCBI Taxonomy" id="1149755"/>
    <lineage>
        <taxon>Eukaryota</taxon>
        <taxon>Fungi</taxon>
        <taxon>Dikarya</taxon>
        <taxon>Ascomycota</taxon>
        <taxon>Pezizomycotina</taxon>
        <taxon>Leotiomycetes</taxon>
        <taxon>Helotiales</taxon>
        <taxon>Hyaloscyphaceae</taxon>
        <taxon>Hyaloscypha</taxon>
        <taxon>Hyaloscypha variabilis</taxon>
    </lineage>
</organism>
<dbReference type="SUPFAM" id="SSF55811">
    <property type="entry name" value="Nudix"/>
    <property type="match status" value="1"/>
</dbReference>
<gene>
    <name evidence="2" type="ORF">L207DRAFT_511000</name>
</gene>
<keyword evidence="3" id="KW-1185">Reference proteome</keyword>
<dbReference type="Pfam" id="PF00293">
    <property type="entry name" value="NUDIX"/>
    <property type="match status" value="1"/>
</dbReference>
<accession>A0A2J6RWA3</accession>
<sequence length="189" mass="21303">MTTEPSSSLTFTYHPSLTPFNITVKTYLSQHPSYDGIAGSALIFSPQGRLLILQRASHDSMPNRWETPGGAVDFSDPSILHGVAREVLEEAGLRTTKVLRLIGPGDGRTVFFTSRKGLKICKFTFEVEVESTEAVRLDPREHQDYLWVSEEECRGRRVEREGEVVEFEFTGPAQEATILEGFRLRREAK</sequence>
<evidence type="ECO:0000259" key="1">
    <source>
        <dbReference type="PROSITE" id="PS51462"/>
    </source>
</evidence>
<dbReference type="InterPro" id="IPR015797">
    <property type="entry name" value="NUDIX_hydrolase-like_dom_sf"/>
</dbReference>
<evidence type="ECO:0000313" key="3">
    <source>
        <dbReference type="Proteomes" id="UP000235786"/>
    </source>
</evidence>
<evidence type="ECO:0000313" key="2">
    <source>
        <dbReference type="EMBL" id="PMD42789.1"/>
    </source>
</evidence>
<dbReference type="Gene3D" id="3.90.79.10">
    <property type="entry name" value="Nucleoside Triphosphate Pyrophosphohydrolase"/>
    <property type="match status" value="1"/>
</dbReference>
<dbReference type="PANTHER" id="PTHR43736:SF1">
    <property type="entry name" value="DIHYDRONEOPTERIN TRIPHOSPHATE DIPHOSPHATASE"/>
    <property type="match status" value="1"/>
</dbReference>
<dbReference type="EMBL" id="KZ613943">
    <property type="protein sequence ID" value="PMD42789.1"/>
    <property type="molecule type" value="Genomic_DNA"/>
</dbReference>
<dbReference type="Proteomes" id="UP000235786">
    <property type="component" value="Unassembled WGS sequence"/>
</dbReference>
<dbReference type="PANTHER" id="PTHR43736">
    <property type="entry name" value="ADP-RIBOSE PYROPHOSPHATASE"/>
    <property type="match status" value="1"/>
</dbReference>
<dbReference type="OrthoDB" id="276276at2759"/>
<dbReference type="AlphaFoldDB" id="A0A2J6RWA3"/>
<name>A0A2J6RWA3_HYAVF</name>